<evidence type="ECO:0000313" key="2">
    <source>
        <dbReference type="EMBL" id="OCH84251.1"/>
    </source>
</evidence>
<evidence type="ECO:0000313" key="3">
    <source>
        <dbReference type="Proteomes" id="UP000250043"/>
    </source>
</evidence>
<protein>
    <submittedName>
        <fullName evidence="2">Uncharacterized protein</fullName>
    </submittedName>
</protein>
<gene>
    <name evidence="2" type="ORF">OBBRIDRAFT_839842</name>
</gene>
<dbReference type="OrthoDB" id="2749676at2759"/>
<organism evidence="2 3">
    <name type="scientific">Obba rivulosa</name>
    <dbReference type="NCBI Taxonomy" id="1052685"/>
    <lineage>
        <taxon>Eukaryota</taxon>
        <taxon>Fungi</taxon>
        <taxon>Dikarya</taxon>
        <taxon>Basidiomycota</taxon>
        <taxon>Agaricomycotina</taxon>
        <taxon>Agaricomycetes</taxon>
        <taxon>Polyporales</taxon>
        <taxon>Gelatoporiaceae</taxon>
        <taxon>Obba</taxon>
    </lineage>
</organism>
<sequence>MHSFTSVFASLALLVAHALASPAAPPQFEVLFSGPLSIGDRNVLSGPFGARLNAPVLGGDLTDVAGSLVATVVPATAADGTFFPDAKLTLQWAADGKFAYLHAQGVGELGGSDLTHVHLETDSATWSSLNSRFIVGNLTFGTPDAILTVFGVL</sequence>
<dbReference type="Gene3D" id="2.40.160.20">
    <property type="match status" value="1"/>
</dbReference>
<dbReference type="Proteomes" id="UP000250043">
    <property type="component" value="Unassembled WGS sequence"/>
</dbReference>
<feature type="chain" id="PRO_5034720620" evidence="1">
    <location>
        <begin position="21"/>
        <end position="153"/>
    </location>
</feature>
<proteinExistence type="predicted"/>
<keyword evidence="1" id="KW-0732">Signal</keyword>
<name>A0A8E2DET7_9APHY</name>
<accession>A0A8E2DET7</accession>
<feature type="signal peptide" evidence="1">
    <location>
        <begin position="1"/>
        <end position="20"/>
    </location>
</feature>
<dbReference type="EMBL" id="KV722699">
    <property type="protein sequence ID" value="OCH84251.1"/>
    <property type="molecule type" value="Genomic_DNA"/>
</dbReference>
<reference evidence="2 3" key="1">
    <citation type="submission" date="2016-07" db="EMBL/GenBank/DDBJ databases">
        <title>Draft genome of the white-rot fungus Obba rivulosa 3A-2.</title>
        <authorList>
            <consortium name="DOE Joint Genome Institute"/>
            <person name="Miettinen O."/>
            <person name="Riley R."/>
            <person name="Acob R."/>
            <person name="Barry K."/>
            <person name="Cullen D."/>
            <person name="De Vries R."/>
            <person name="Hainaut M."/>
            <person name="Hatakka A."/>
            <person name="Henrissat B."/>
            <person name="Hilden K."/>
            <person name="Kuo R."/>
            <person name="Labutti K."/>
            <person name="Lipzen A."/>
            <person name="Makela M.R."/>
            <person name="Sandor L."/>
            <person name="Spatafora J.W."/>
            <person name="Grigoriev I.V."/>
            <person name="Hibbett D.S."/>
        </authorList>
    </citation>
    <scope>NUCLEOTIDE SEQUENCE [LARGE SCALE GENOMIC DNA]</scope>
    <source>
        <strain evidence="2 3">3A-2</strain>
    </source>
</reference>
<evidence type="ECO:0000256" key="1">
    <source>
        <dbReference type="SAM" id="SignalP"/>
    </source>
</evidence>
<dbReference type="AlphaFoldDB" id="A0A8E2DET7"/>
<keyword evidence="3" id="KW-1185">Reference proteome</keyword>